<keyword evidence="2" id="KW-1185">Reference proteome</keyword>
<dbReference type="EMBL" id="JASAOG010000012">
    <property type="protein sequence ID" value="KAK0065940.1"/>
    <property type="molecule type" value="Genomic_DNA"/>
</dbReference>
<evidence type="ECO:0000313" key="1">
    <source>
        <dbReference type="EMBL" id="KAK0065940.1"/>
    </source>
</evidence>
<sequence length="103" mass="11416">MEKKELEGDVYTHHSENCYSEKSCNVNLGHEDDSIKQEMTNGTDSNKPWCLASGLLAVSMKTNNSLYPVPIVMPNSTLPGHTYGSEVSVSQDFKKEQEMTSEG</sequence>
<gene>
    <name evidence="1" type="ORF">Bpfe_004737</name>
</gene>
<protein>
    <submittedName>
        <fullName evidence="1">Zinc finger protein 836</fullName>
    </submittedName>
</protein>
<proteinExistence type="predicted"/>
<dbReference type="AlphaFoldDB" id="A0AAD8C5Q8"/>
<comment type="caution">
    <text evidence="1">The sequence shown here is derived from an EMBL/GenBank/DDBJ whole genome shotgun (WGS) entry which is preliminary data.</text>
</comment>
<dbReference type="Proteomes" id="UP001233172">
    <property type="component" value="Unassembled WGS sequence"/>
</dbReference>
<organism evidence="1 2">
    <name type="scientific">Biomphalaria pfeifferi</name>
    <name type="common">Bloodfluke planorb</name>
    <name type="synonym">Freshwater snail</name>
    <dbReference type="NCBI Taxonomy" id="112525"/>
    <lineage>
        <taxon>Eukaryota</taxon>
        <taxon>Metazoa</taxon>
        <taxon>Spiralia</taxon>
        <taxon>Lophotrochozoa</taxon>
        <taxon>Mollusca</taxon>
        <taxon>Gastropoda</taxon>
        <taxon>Heterobranchia</taxon>
        <taxon>Euthyneura</taxon>
        <taxon>Panpulmonata</taxon>
        <taxon>Hygrophila</taxon>
        <taxon>Lymnaeoidea</taxon>
        <taxon>Planorbidae</taxon>
        <taxon>Biomphalaria</taxon>
    </lineage>
</organism>
<reference evidence="1" key="1">
    <citation type="journal article" date="2023" name="PLoS Negl. Trop. Dis.">
        <title>A genome sequence for Biomphalaria pfeifferi, the major vector snail for the human-infecting parasite Schistosoma mansoni.</title>
        <authorList>
            <person name="Bu L."/>
            <person name="Lu L."/>
            <person name="Laidemitt M.R."/>
            <person name="Zhang S.M."/>
            <person name="Mutuku M."/>
            <person name="Mkoji G."/>
            <person name="Steinauer M."/>
            <person name="Loker E.S."/>
        </authorList>
    </citation>
    <scope>NUCLEOTIDE SEQUENCE</scope>
    <source>
        <strain evidence="1">KasaAsao</strain>
    </source>
</reference>
<name>A0AAD8C5Q8_BIOPF</name>
<evidence type="ECO:0000313" key="2">
    <source>
        <dbReference type="Proteomes" id="UP001233172"/>
    </source>
</evidence>
<accession>A0AAD8C5Q8</accession>
<reference evidence="1" key="2">
    <citation type="submission" date="2023-04" db="EMBL/GenBank/DDBJ databases">
        <authorList>
            <person name="Bu L."/>
            <person name="Lu L."/>
            <person name="Laidemitt M.R."/>
            <person name="Zhang S.M."/>
            <person name="Mutuku M."/>
            <person name="Mkoji G."/>
            <person name="Steinauer M."/>
            <person name="Loker E.S."/>
        </authorList>
    </citation>
    <scope>NUCLEOTIDE SEQUENCE</scope>
    <source>
        <strain evidence="1">KasaAsao</strain>
        <tissue evidence="1">Whole Snail</tissue>
    </source>
</reference>